<evidence type="ECO:0000313" key="2">
    <source>
        <dbReference type="Proteomes" id="UP000250006"/>
    </source>
</evidence>
<name>A0ABY1VN02_9ACTO</name>
<dbReference type="InterPro" id="IPR027417">
    <property type="entry name" value="P-loop_NTPase"/>
</dbReference>
<dbReference type="Proteomes" id="UP000250006">
    <property type="component" value="Unassembled WGS sequence"/>
</dbReference>
<protein>
    <submittedName>
        <fullName evidence="1">Type IV secretory pathway, VirB4 components</fullName>
    </submittedName>
</protein>
<gene>
    <name evidence="1" type="ORF">NCTC11535_01135</name>
</gene>
<evidence type="ECO:0000313" key="1">
    <source>
        <dbReference type="EMBL" id="SPT53471.1"/>
    </source>
</evidence>
<organism evidence="1 2">
    <name type="scientific">Actinomyces bovis</name>
    <dbReference type="NCBI Taxonomy" id="1658"/>
    <lineage>
        <taxon>Bacteria</taxon>
        <taxon>Bacillati</taxon>
        <taxon>Actinomycetota</taxon>
        <taxon>Actinomycetes</taxon>
        <taxon>Actinomycetales</taxon>
        <taxon>Actinomycetaceae</taxon>
        <taxon>Actinomyces</taxon>
    </lineage>
</organism>
<accession>A0ABY1VN02</accession>
<dbReference type="EMBL" id="UAPQ01000007">
    <property type="protein sequence ID" value="SPT53471.1"/>
    <property type="molecule type" value="Genomic_DNA"/>
</dbReference>
<comment type="caution">
    <text evidence="1">The sequence shown here is derived from an EMBL/GenBank/DDBJ whole genome shotgun (WGS) entry which is preliminary data.</text>
</comment>
<dbReference type="SUPFAM" id="SSF52540">
    <property type="entry name" value="P-loop containing nucleoside triphosphate hydrolases"/>
    <property type="match status" value="1"/>
</dbReference>
<sequence>MGALDLLTDALVGWVRPGCDTKSLAMAFTREVPLQMFRGTSYQVCGLWPYVIGGATPEVGVPLGQVLQGSGMLCADHISWFRKGLISAPSGMVLGLNGLGKSSLIRRIILGLAYQGVHSMILGDIKPDYVDLVQALGGQVITVGHGRAGINPLDAGNVDEALALLAGRPQEQQALARSAHQRKKTLMISLIHIVRRRPPTEREEVVLDQAISLLEHRSGKPGLADLLAVIRQAPDELRRAAIDRGDIRRYRALVEDLEVSLEALACGRLGEIFSAPSTTAMMMDRSTVFDVSSLLQEDLDVGAAVLLACWSYGFATIEIAQTLADAGVAPRRHYNLVMDELWRILEASSGMVSRVNALTRLNRTIGVGQLMCTHSMADMNALASLEDRTKARGFVERSKMLFLGGLPSQEIDLLSGVMHFSCAEQKLLSSWNAPGTYNPYTDQVTGHCGVGKFLLKTSDAPGVAFQVRFAPGERALNDTSARWREEMG</sequence>
<proteinExistence type="predicted"/>
<reference evidence="1 2" key="1">
    <citation type="submission" date="2018-06" db="EMBL/GenBank/DDBJ databases">
        <authorList>
            <consortium name="Pathogen Informatics"/>
            <person name="Doyle S."/>
        </authorList>
    </citation>
    <scope>NUCLEOTIDE SEQUENCE [LARGE SCALE GENOMIC DNA]</scope>
    <source>
        <strain evidence="1 2">NCTC11535</strain>
    </source>
</reference>
<keyword evidence="2" id="KW-1185">Reference proteome</keyword>
<dbReference type="Gene3D" id="3.40.50.300">
    <property type="entry name" value="P-loop containing nucleotide triphosphate hydrolases"/>
    <property type="match status" value="2"/>
</dbReference>